<protein>
    <submittedName>
        <fullName evidence="7">Putative threonine efflux protein</fullName>
    </submittedName>
</protein>
<name>A0A0G3H7P9_9CORY</name>
<keyword evidence="3 6" id="KW-0812">Transmembrane</keyword>
<dbReference type="STRING" id="136857.CTEST_09820"/>
<accession>A0A0G3H7P9</accession>
<feature type="transmembrane region" description="Helical" evidence="6">
    <location>
        <begin position="6"/>
        <end position="26"/>
    </location>
</feature>
<dbReference type="Proteomes" id="UP000035540">
    <property type="component" value="Chromosome"/>
</dbReference>
<keyword evidence="4 6" id="KW-1133">Transmembrane helix</keyword>
<keyword evidence="5 6" id="KW-0472">Membrane</keyword>
<dbReference type="GO" id="GO:0005886">
    <property type="term" value="C:plasma membrane"/>
    <property type="evidence" value="ECO:0007669"/>
    <property type="project" value="UniProtKB-SubCell"/>
</dbReference>
<evidence type="ECO:0000256" key="4">
    <source>
        <dbReference type="ARBA" id="ARBA00022989"/>
    </source>
</evidence>
<evidence type="ECO:0000256" key="3">
    <source>
        <dbReference type="ARBA" id="ARBA00022692"/>
    </source>
</evidence>
<feature type="transmembrane region" description="Helical" evidence="6">
    <location>
        <begin position="66"/>
        <end position="84"/>
    </location>
</feature>
<gene>
    <name evidence="7" type="ORF">CTEST_09820</name>
</gene>
<proteinExistence type="predicted"/>
<reference evidence="8" key="2">
    <citation type="submission" date="2015-05" db="EMBL/GenBank/DDBJ databases">
        <title>Complete genome sequence of Corynebacterium testudinoris DSM 44614, recovered from necrotic lesions in the mouth of a tortoise.</title>
        <authorList>
            <person name="Ruckert C."/>
            <person name="Albersmeier A."/>
            <person name="Winkler A."/>
            <person name="Tauch A."/>
        </authorList>
    </citation>
    <scope>NUCLEOTIDE SEQUENCE [LARGE SCALE GENOMIC DNA]</scope>
    <source>
        <strain evidence="8">DSM 44614</strain>
    </source>
</reference>
<sequence length="222" mass="23138">MTPAQLGALVALNLVGAASPGPDILLITRLATRSRRHALAATFGVQVGVIFWCTLTVLGAAALLNAFPAILGAVQVVGGAWLMWMGRGMLLGGLADRKNPPTDLHEAAARLGRLRQAFWLGLSTNLSNPKIVLFLSAMIAPLLPPSPTLGVSIMVVVALSVSSFLLQLAMALLVSTNAMRRKLLSSGPWIDILAGVFFLIAGAVLIINGAQDLFSVAEPSGL</sequence>
<comment type="subcellular location">
    <subcellularLocation>
        <location evidence="1">Cell membrane</location>
        <topology evidence="1">Multi-pass membrane protein</topology>
    </subcellularLocation>
</comment>
<keyword evidence="8" id="KW-1185">Reference proteome</keyword>
<dbReference type="KEGG" id="cted:CTEST_09820"/>
<evidence type="ECO:0000256" key="5">
    <source>
        <dbReference type="ARBA" id="ARBA00023136"/>
    </source>
</evidence>
<feature type="transmembrane region" description="Helical" evidence="6">
    <location>
        <begin position="117"/>
        <end position="143"/>
    </location>
</feature>
<dbReference type="EMBL" id="CP011545">
    <property type="protein sequence ID" value="AKK09389.1"/>
    <property type="molecule type" value="Genomic_DNA"/>
</dbReference>
<feature type="transmembrane region" description="Helical" evidence="6">
    <location>
        <begin position="186"/>
        <end position="207"/>
    </location>
</feature>
<evidence type="ECO:0000256" key="1">
    <source>
        <dbReference type="ARBA" id="ARBA00004651"/>
    </source>
</evidence>
<dbReference type="RefSeq" id="WP_047253572.1">
    <property type="nucleotide sequence ID" value="NZ_CP011545.1"/>
</dbReference>
<dbReference type="PANTHER" id="PTHR30086">
    <property type="entry name" value="ARGININE EXPORTER PROTEIN ARGO"/>
    <property type="match status" value="1"/>
</dbReference>
<evidence type="ECO:0000256" key="6">
    <source>
        <dbReference type="SAM" id="Phobius"/>
    </source>
</evidence>
<dbReference type="Pfam" id="PF01810">
    <property type="entry name" value="LysE"/>
    <property type="match status" value="1"/>
</dbReference>
<evidence type="ECO:0000256" key="2">
    <source>
        <dbReference type="ARBA" id="ARBA00022475"/>
    </source>
</evidence>
<feature type="transmembrane region" description="Helical" evidence="6">
    <location>
        <begin position="149"/>
        <end position="174"/>
    </location>
</feature>
<dbReference type="InterPro" id="IPR001123">
    <property type="entry name" value="LeuE-type"/>
</dbReference>
<dbReference type="GO" id="GO:0015171">
    <property type="term" value="F:amino acid transmembrane transporter activity"/>
    <property type="evidence" value="ECO:0007669"/>
    <property type="project" value="TreeGrafter"/>
</dbReference>
<dbReference type="PANTHER" id="PTHR30086:SF20">
    <property type="entry name" value="ARGININE EXPORTER PROTEIN ARGO-RELATED"/>
    <property type="match status" value="1"/>
</dbReference>
<dbReference type="PATRIC" id="fig|136857.5.peg.1949"/>
<keyword evidence="2" id="KW-1003">Cell membrane</keyword>
<organism evidence="7 8">
    <name type="scientific">Corynebacterium testudinoris</name>
    <dbReference type="NCBI Taxonomy" id="136857"/>
    <lineage>
        <taxon>Bacteria</taxon>
        <taxon>Bacillati</taxon>
        <taxon>Actinomycetota</taxon>
        <taxon>Actinomycetes</taxon>
        <taxon>Mycobacteriales</taxon>
        <taxon>Corynebacteriaceae</taxon>
        <taxon>Corynebacterium</taxon>
    </lineage>
</organism>
<dbReference type="AlphaFoldDB" id="A0A0G3H7P9"/>
<feature type="transmembrane region" description="Helical" evidence="6">
    <location>
        <begin position="38"/>
        <end position="60"/>
    </location>
</feature>
<reference evidence="7 8" key="1">
    <citation type="journal article" date="2015" name="Genome Announc.">
        <title>Complete Genome Sequence of the Type Strain Corynebacterium testudinoris DSM 44614, Recovered from Necrotic Lesions in the Mouth of a Tortoise.</title>
        <authorList>
            <person name="Ruckert C."/>
            <person name="Kriete M."/>
            <person name="Jaenicke S."/>
            <person name="Winkler A."/>
            <person name="Tauch A."/>
        </authorList>
    </citation>
    <scope>NUCLEOTIDE SEQUENCE [LARGE SCALE GENOMIC DNA]</scope>
    <source>
        <strain evidence="7 8">DSM 44614</strain>
    </source>
</reference>
<evidence type="ECO:0000313" key="8">
    <source>
        <dbReference type="Proteomes" id="UP000035540"/>
    </source>
</evidence>
<dbReference type="OrthoDB" id="9784202at2"/>
<evidence type="ECO:0000313" key="7">
    <source>
        <dbReference type="EMBL" id="AKK09389.1"/>
    </source>
</evidence>